<gene>
    <name evidence="1" type="ORF">WN55_10860</name>
</gene>
<sequence>MGVRIYGVCMDACVQPMDMEECYTVHRCRSCQGNSHRYNTEQRPNPRRSTPIDSRSIFRARNLGERTRTPELYTLARKHLSL</sequence>
<dbReference type="EMBL" id="KQ434849">
    <property type="protein sequence ID" value="KZC08542.1"/>
    <property type="molecule type" value="Genomic_DNA"/>
</dbReference>
<dbReference type="Proteomes" id="UP000076502">
    <property type="component" value="Unassembled WGS sequence"/>
</dbReference>
<evidence type="ECO:0000313" key="2">
    <source>
        <dbReference type="Proteomes" id="UP000076502"/>
    </source>
</evidence>
<name>A0A154P9L9_DUFNO</name>
<organism evidence="1 2">
    <name type="scientific">Dufourea novaeangliae</name>
    <name type="common">Sweat bee</name>
    <dbReference type="NCBI Taxonomy" id="178035"/>
    <lineage>
        <taxon>Eukaryota</taxon>
        <taxon>Metazoa</taxon>
        <taxon>Ecdysozoa</taxon>
        <taxon>Arthropoda</taxon>
        <taxon>Hexapoda</taxon>
        <taxon>Insecta</taxon>
        <taxon>Pterygota</taxon>
        <taxon>Neoptera</taxon>
        <taxon>Endopterygota</taxon>
        <taxon>Hymenoptera</taxon>
        <taxon>Apocrita</taxon>
        <taxon>Aculeata</taxon>
        <taxon>Apoidea</taxon>
        <taxon>Anthophila</taxon>
        <taxon>Halictidae</taxon>
        <taxon>Rophitinae</taxon>
        <taxon>Dufourea</taxon>
    </lineage>
</organism>
<keyword evidence="2" id="KW-1185">Reference proteome</keyword>
<proteinExistence type="predicted"/>
<dbReference type="AlphaFoldDB" id="A0A154P9L9"/>
<protein>
    <submittedName>
        <fullName evidence="1">Uncharacterized protein</fullName>
    </submittedName>
</protein>
<reference evidence="1 2" key="1">
    <citation type="submission" date="2015-07" db="EMBL/GenBank/DDBJ databases">
        <title>The genome of Dufourea novaeangliae.</title>
        <authorList>
            <person name="Pan H."/>
            <person name="Kapheim K."/>
        </authorList>
    </citation>
    <scope>NUCLEOTIDE SEQUENCE [LARGE SCALE GENOMIC DNA]</scope>
    <source>
        <strain evidence="1">0120121106</strain>
        <tissue evidence="1">Whole body</tissue>
    </source>
</reference>
<accession>A0A154P9L9</accession>
<evidence type="ECO:0000313" key="1">
    <source>
        <dbReference type="EMBL" id="KZC08542.1"/>
    </source>
</evidence>